<accession>A0A1B9F303</accession>
<dbReference type="Gene3D" id="1.10.8.350">
    <property type="entry name" value="Bacterial muramidase"/>
    <property type="match status" value="1"/>
</dbReference>
<dbReference type="GO" id="GO:0009253">
    <property type="term" value="P:peptidoglycan catabolic process"/>
    <property type="evidence" value="ECO:0007669"/>
    <property type="project" value="TreeGrafter"/>
</dbReference>
<name>A0A1B9F303_9BACT</name>
<dbReference type="EMBL" id="MAGO01000014">
    <property type="protein sequence ID" value="OCC14319.1"/>
    <property type="molecule type" value="Genomic_DNA"/>
</dbReference>
<gene>
    <name evidence="2" type="ORF">DBT_2308</name>
</gene>
<reference evidence="2 3" key="1">
    <citation type="submission" date="2016-06" db="EMBL/GenBank/DDBJ databases">
        <title>Respiratory ammonification of nitrate coupled to the oxidation of elemental sulfur in deep-sea autotrophic thermophilic bacteria.</title>
        <authorList>
            <person name="Slobodkina G.B."/>
            <person name="Mardanov A.V."/>
            <person name="Ravin N.V."/>
            <person name="Frolova A.A."/>
            <person name="Viryasiv M.B."/>
            <person name="Chernyh N.A."/>
            <person name="Bonch-Osmolovskaya E.A."/>
            <person name="Slobodkin A.I."/>
        </authorList>
    </citation>
    <scope>NUCLEOTIDE SEQUENCE [LARGE SCALE GENOMIC DNA]</scope>
    <source>
        <strain evidence="2 3">S69</strain>
    </source>
</reference>
<evidence type="ECO:0000313" key="3">
    <source>
        <dbReference type="Proteomes" id="UP000093080"/>
    </source>
</evidence>
<sequence length="297" mass="33996">MSKIAFSICFQILILAFLTNTCALAGDIGLWDGLITRLSQEGFDRARLETLYSRSEVKFEPKTMPKKLLHKEAKLNYSKFLREERIDRATKFIASHRELFDKVEKKYGVPATIKAAILLVETDLGNYTGKYRIFNILSSMAISEDLEKIKPWLPKSVANDKNYMKLFKKKAKKKANWAFRELKALLIYAKKNDIDPVSIKGSPFGAFGLCQFMPSSVLRFGVDFNRDGKVDLFSLEDALASMANYLVKNGWSKDITEKKAFKVILTYNYSRPYANTVLRVAKRIETRLNDTTVHSKN</sequence>
<dbReference type="PANTHER" id="PTHR30163">
    <property type="entry name" value="MEMBRANE-BOUND LYTIC MUREIN TRANSGLYCOSYLASE B"/>
    <property type="match status" value="1"/>
</dbReference>
<dbReference type="AlphaFoldDB" id="A0A1B9F303"/>
<comment type="caution">
    <text evidence="2">The sequence shown here is derived from an EMBL/GenBank/DDBJ whole genome shotgun (WGS) entry which is preliminary data.</text>
</comment>
<proteinExistence type="predicted"/>
<organism evidence="2 3">
    <name type="scientific">Dissulfuribacter thermophilus</name>
    <dbReference type="NCBI Taxonomy" id="1156395"/>
    <lineage>
        <taxon>Bacteria</taxon>
        <taxon>Pseudomonadati</taxon>
        <taxon>Thermodesulfobacteriota</taxon>
        <taxon>Dissulfuribacteria</taxon>
        <taxon>Dissulfuribacterales</taxon>
        <taxon>Dissulfuribacteraceae</taxon>
        <taxon>Dissulfuribacter</taxon>
    </lineage>
</organism>
<dbReference type="SUPFAM" id="SSF53955">
    <property type="entry name" value="Lysozyme-like"/>
    <property type="match status" value="1"/>
</dbReference>
<dbReference type="RefSeq" id="WP_067620502.1">
    <property type="nucleotide sequence ID" value="NZ_MAGO01000014.1"/>
</dbReference>
<dbReference type="CDD" id="cd13399">
    <property type="entry name" value="Slt35-like"/>
    <property type="match status" value="1"/>
</dbReference>
<dbReference type="InterPro" id="IPR043426">
    <property type="entry name" value="MltB-like"/>
</dbReference>
<evidence type="ECO:0000259" key="1">
    <source>
        <dbReference type="Pfam" id="PF13406"/>
    </source>
</evidence>
<dbReference type="InterPro" id="IPR023346">
    <property type="entry name" value="Lysozyme-like_dom_sf"/>
</dbReference>
<dbReference type="InterPro" id="IPR031304">
    <property type="entry name" value="SLT_2"/>
</dbReference>
<dbReference type="STRING" id="1156395.DBT_2308"/>
<feature type="domain" description="Transglycosylase SLT" evidence="1">
    <location>
        <begin position="34"/>
        <end position="254"/>
    </location>
</feature>
<dbReference type="GO" id="GO:0008933">
    <property type="term" value="F:peptidoglycan lytic transglycosylase activity"/>
    <property type="evidence" value="ECO:0007669"/>
    <property type="project" value="TreeGrafter"/>
</dbReference>
<keyword evidence="3" id="KW-1185">Reference proteome</keyword>
<evidence type="ECO:0000313" key="2">
    <source>
        <dbReference type="EMBL" id="OCC14319.1"/>
    </source>
</evidence>
<dbReference type="Proteomes" id="UP000093080">
    <property type="component" value="Unassembled WGS sequence"/>
</dbReference>
<dbReference type="PANTHER" id="PTHR30163:SF9">
    <property type="entry name" value="MEMBRANE-BOUND LYTIC MUREIN TRANSGLYCOSYLASE B"/>
    <property type="match status" value="1"/>
</dbReference>
<dbReference type="Pfam" id="PF13406">
    <property type="entry name" value="SLT_2"/>
    <property type="match status" value="1"/>
</dbReference>
<protein>
    <submittedName>
        <fullName evidence="2">Membrane-bound lytic murein transglycosylase B</fullName>
    </submittedName>
</protein>